<gene>
    <name evidence="1" type="ORF">FB382_001886</name>
</gene>
<reference evidence="1 2" key="1">
    <citation type="submission" date="2020-07" db="EMBL/GenBank/DDBJ databases">
        <title>Sequencing the genomes of 1000 actinobacteria strains.</title>
        <authorList>
            <person name="Klenk H.-P."/>
        </authorList>
    </citation>
    <scope>NUCLEOTIDE SEQUENCE [LARGE SCALE GENOMIC DNA]</scope>
    <source>
        <strain evidence="1 2">DSM 21349</strain>
    </source>
</reference>
<dbReference type="InterPro" id="IPR011044">
    <property type="entry name" value="Quino_amine_DH_bsu"/>
</dbReference>
<evidence type="ECO:0000313" key="2">
    <source>
        <dbReference type="Proteomes" id="UP000580910"/>
    </source>
</evidence>
<dbReference type="AlphaFoldDB" id="A0A7W3P9E3"/>
<dbReference type="InterPro" id="IPR015943">
    <property type="entry name" value="WD40/YVTN_repeat-like_dom_sf"/>
</dbReference>
<dbReference type="RefSeq" id="WP_182538649.1">
    <property type="nucleotide sequence ID" value="NZ_JACGXA010000001.1"/>
</dbReference>
<dbReference type="Pfam" id="PF08309">
    <property type="entry name" value="LVIVD"/>
    <property type="match status" value="1"/>
</dbReference>
<evidence type="ECO:0008006" key="3">
    <source>
        <dbReference type="Google" id="ProtNLM"/>
    </source>
</evidence>
<comment type="caution">
    <text evidence="1">The sequence shown here is derived from an EMBL/GenBank/DDBJ whole genome shotgun (WGS) entry which is preliminary data.</text>
</comment>
<evidence type="ECO:0000313" key="1">
    <source>
        <dbReference type="EMBL" id="MBA8803595.1"/>
    </source>
</evidence>
<dbReference type="EMBL" id="JACGXA010000001">
    <property type="protein sequence ID" value="MBA8803595.1"/>
    <property type="molecule type" value="Genomic_DNA"/>
</dbReference>
<protein>
    <recommendedName>
        <fullName evidence="3">LVIVD repeat-containing protein</fullName>
    </recommendedName>
</protein>
<dbReference type="Proteomes" id="UP000580910">
    <property type="component" value="Unassembled WGS sequence"/>
</dbReference>
<dbReference type="InterPro" id="IPR013211">
    <property type="entry name" value="LVIVD"/>
</dbReference>
<dbReference type="SUPFAM" id="SSF50969">
    <property type="entry name" value="YVTN repeat-like/Quinoprotein amine dehydrogenase"/>
    <property type="match status" value="1"/>
</dbReference>
<organism evidence="1 2">
    <name type="scientific">Nocardioides ginsengisegetis</name>
    <dbReference type="NCBI Taxonomy" id="661491"/>
    <lineage>
        <taxon>Bacteria</taxon>
        <taxon>Bacillati</taxon>
        <taxon>Actinomycetota</taxon>
        <taxon>Actinomycetes</taxon>
        <taxon>Propionibacteriales</taxon>
        <taxon>Nocardioidaceae</taxon>
        <taxon>Nocardioides</taxon>
    </lineage>
</organism>
<sequence>MVIRRSRRASSLRRLGVVLTALVAGLLGLTLSGVMSATGQSLPAPTPQAVCGPGAHPETDIQGRVPQADYDSGRIKQDYRCNTEKVAHEGTTGGFKVIRYRDAQGHVCAFYDSTLLFPKDALFNAGTGLGVVVLDMTDPTHPRRTTTLQTPAMDTPHESVLLNKKRGILGAVSGNPATAPGVLDLYDVKTDCQHPALLSSTPSAILGHESGFAPDGKTFYASSTGGQTLVAIDITDPTAPQQVFQQFGVNYHGMRVSADGRTLYVANIGNDSTGARFANGGLRILDVSEIQDRVANPQVRIIKDLSWPEVSIPQVPEPFTRNGRQYLLEVDEYANYSFTSADQTSAPVGAARIIDVTDPTKAHVVSDLRLQVHQPAARKGPEKNDPGANIPVQGYAGHYCSVPTRDNPQVVACSMILSGLRIFDISDLRNPVEAGYYNKVLPSNRPENPTASGAFAMSQPAWDVARRSVWYTDGNSGFYVVRLTNGVGKLLD</sequence>
<keyword evidence="2" id="KW-1185">Reference proteome</keyword>
<dbReference type="Gene3D" id="2.130.10.10">
    <property type="entry name" value="YVTN repeat-like/Quinoprotein amine dehydrogenase"/>
    <property type="match status" value="1"/>
</dbReference>
<accession>A0A7W3P9E3</accession>
<proteinExistence type="predicted"/>
<name>A0A7W3P9E3_9ACTN</name>